<dbReference type="GO" id="GO:0016787">
    <property type="term" value="F:hydrolase activity"/>
    <property type="evidence" value="ECO:0007669"/>
    <property type="project" value="UniProtKB-KW"/>
</dbReference>
<dbReference type="PIRSF" id="PIRSF010631">
    <property type="entry name" value="A-rhamnsds"/>
    <property type="match status" value="1"/>
</dbReference>
<evidence type="ECO:0000259" key="7">
    <source>
        <dbReference type="Pfam" id="PF17390"/>
    </source>
</evidence>
<dbReference type="InterPro" id="IPR035398">
    <property type="entry name" value="Bac_rhamnosid_C"/>
</dbReference>
<evidence type="ECO:0000256" key="2">
    <source>
        <dbReference type="ARBA" id="ARBA00012652"/>
    </source>
</evidence>
<reference evidence="8 9" key="1">
    <citation type="submission" date="2024-06" db="EMBL/GenBank/DDBJ databases">
        <title>The Natural Products Discovery Center: Release of the First 8490 Sequenced Strains for Exploring Actinobacteria Biosynthetic Diversity.</title>
        <authorList>
            <person name="Kalkreuter E."/>
            <person name="Kautsar S.A."/>
            <person name="Yang D."/>
            <person name="Bader C.D."/>
            <person name="Teijaro C.N."/>
            <person name="Fluegel L."/>
            <person name="Davis C.M."/>
            <person name="Simpson J.R."/>
            <person name="Lauterbach L."/>
            <person name="Steele A.D."/>
            <person name="Gui C."/>
            <person name="Meng S."/>
            <person name="Li G."/>
            <person name="Viehrig K."/>
            <person name="Ye F."/>
            <person name="Su P."/>
            <person name="Kiefer A.F."/>
            <person name="Nichols A."/>
            <person name="Cepeda A.J."/>
            <person name="Yan W."/>
            <person name="Fan B."/>
            <person name="Jiang Y."/>
            <person name="Adhikari A."/>
            <person name="Zheng C.-J."/>
            <person name="Schuster L."/>
            <person name="Cowan T.M."/>
            <person name="Smanski M.J."/>
            <person name="Chevrette M.G."/>
            <person name="De Carvalho L.P.S."/>
            <person name="Shen B."/>
        </authorList>
    </citation>
    <scope>NUCLEOTIDE SEQUENCE [LARGE SCALE GENOMIC DNA]</scope>
    <source>
        <strain evidence="8 9">NPDC019708</strain>
    </source>
</reference>
<accession>A0ABV2WRH7</accession>
<keyword evidence="3 8" id="KW-0378">Hydrolase</keyword>
<evidence type="ECO:0000313" key="8">
    <source>
        <dbReference type="EMBL" id="MEU1953469.1"/>
    </source>
</evidence>
<organism evidence="8 9">
    <name type="scientific">Nocardia rhamnosiphila</name>
    <dbReference type="NCBI Taxonomy" id="426716"/>
    <lineage>
        <taxon>Bacteria</taxon>
        <taxon>Bacillati</taxon>
        <taxon>Actinomycetota</taxon>
        <taxon>Actinomycetes</taxon>
        <taxon>Mycobacteriales</taxon>
        <taxon>Nocardiaceae</taxon>
        <taxon>Nocardia</taxon>
    </lineage>
</organism>
<evidence type="ECO:0000313" key="9">
    <source>
        <dbReference type="Proteomes" id="UP001550628"/>
    </source>
</evidence>
<dbReference type="Pfam" id="PF17389">
    <property type="entry name" value="Bac_rhamnosid6H"/>
    <property type="match status" value="1"/>
</dbReference>
<dbReference type="Gene3D" id="2.60.40.10">
    <property type="entry name" value="Immunoglobulins"/>
    <property type="match status" value="1"/>
</dbReference>
<sequence length="853" mass="95218">MLTATRLRTDYLTDPIGLGNPRPRLFWTCDGGTAQTAYRIVATRDGDSVWDTGKVSSSKMTGHEWSGSVLLSRDRVKWRVQVWDEDDRPGGWASATFEMGLLHARDWEATWITGDYTPNKKHRYPVDQFRRSFQGRQVASARLYVTACGVYDAHLNGARVGDVILAPGFTDYHSRLYYQAYDVTDLITDGANTIEIAVAEGWYRGSIGALGARNVYGTQTKLLAQLELTYADGNRDIISTGNGWGWSDDGPLRFADLKDGERVDLNREPSYRGAARETAFSLVPTAADNVTPREKERFTPTVSRTPSGVQLLDFGQNIAGYVELTAQACRGQQLRLQFAEHLDAEGELDMAAIQVRAGKPNASPQQRIDLTLAEGHNSYKTRFAVFGFRYAIVTGDIELATKDITAIAVYSDMAQTGRFTSSHPLVNQLVQNTLWSMKGNFLDVPTDCPTRERAPWTGDAQIFTRTGTFLMDTAAFMRKWLRDLEDRQMPDGRVPCVAPDTHNNEVFGMDQLKAMAGAAGWADAAVLVPWQLYELYRDETILRDSYDMMKRHVEFQITRTNRTGLFGKRFPKADRKYISNVGQAFGEWLEPTDVYKQSVLKDLIAPHPEEATAYLAFTSRIMADVARLLGREEDIPLFEEYARGCAEAYARQFTPVDSNRQSKMVRPLAFGLLDGQTADETFAKLVAAIEARDYRVGTGFLSTPLILPVLSKWGRTDIAYRMLENEAEPGWLFQVRSGATTVWENWDGTASRNHYSPGSVCQWIFETVCGVDLTGEQEFTIAPQPGGTLTHASFSYDSIYGTVTSAWRREGDHTAYEISVPSNTIAHIRLSGGTVATVGAGTWTYREASTRAR</sequence>
<dbReference type="Pfam" id="PF17390">
    <property type="entry name" value="Bac_rhamnosid_C"/>
    <property type="match status" value="1"/>
</dbReference>
<name>A0ABV2WRH7_9NOCA</name>
<dbReference type="InterPro" id="IPR016007">
    <property type="entry name" value="Alpha_rhamnosid"/>
</dbReference>
<evidence type="ECO:0000259" key="4">
    <source>
        <dbReference type="Pfam" id="PF05592"/>
    </source>
</evidence>
<dbReference type="InterPro" id="IPR008928">
    <property type="entry name" value="6-hairpin_glycosidase_sf"/>
</dbReference>
<comment type="catalytic activity">
    <reaction evidence="1">
        <text>Hydrolysis of terminal non-reducing alpha-L-rhamnose residues in alpha-L-rhamnosides.</text>
        <dbReference type="EC" id="3.2.1.40"/>
    </reaction>
</comment>
<dbReference type="InterPro" id="IPR013783">
    <property type="entry name" value="Ig-like_fold"/>
</dbReference>
<dbReference type="Gene3D" id="1.50.10.10">
    <property type="match status" value="1"/>
</dbReference>
<dbReference type="InterPro" id="IPR035396">
    <property type="entry name" value="Bac_rhamnosid6H"/>
</dbReference>
<proteinExistence type="predicted"/>
<evidence type="ECO:0000259" key="6">
    <source>
        <dbReference type="Pfam" id="PF17389"/>
    </source>
</evidence>
<dbReference type="EMBL" id="JBEYBF010000010">
    <property type="protein sequence ID" value="MEU1953469.1"/>
    <property type="molecule type" value="Genomic_DNA"/>
</dbReference>
<feature type="domain" description="Alpha-L-rhamnosidase six-hairpin glycosidase" evidence="6">
    <location>
        <begin position="415"/>
        <end position="768"/>
    </location>
</feature>
<dbReference type="Pfam" id="PF25788">
    <property type="entry name" value="Ig_Rha78A_N"/>
    <property type="match status" value="1"/>
</dbReference>
<evidence type="ECO:0000259" key="5">
    <source>
        <dbReference type="Pfam" id="PF08531"/>
    </source>
</evidence>
<keyword evidence="9" id="KW-1185">Reference proteome</keyword>
<dbReference type="InterPro" id="IPR008902">
    <property type="entry name" value="Rhamnosid_concanavalin"/>
</dbReference>
<dbReference type="Pfam" id="PF08531">
    <property type="entry name" value="Bac_rhamnosid_N"/>
    <property type="match status" value="1"/>
</dbReference>
<dbReference type="EC" id="3.2.1.40" evidence="2"/>
<protein>
    <recommendedName>
        <fullName evidence="2">alpha-L-rhamnosidase</fullName>
        <ecNumber evidence="2">3.2.1.40</ecNumber>
    </recommendedName>
</protein>
<comment type="caution">
    <text evidence="8">The sequence shown here is derived from an EMBL/GenBank/DDBJ whole genome shotgun (WGS) entry which is preliminary data.</text>
</comment>
<feature type="domain" description="Bacterial alpha-L-rhamnosidase N-terminal" evidence="5">
    <location>
        <begin position="137"/>
        <end position="270"/>
    </location>
</feature>
<dbReference type="RefSeq" id="WP_356957943.1">
    <property type="nucleotide sequence ID" value="NZ_JBEYBD010000011.1"/>
</dbReference>
<dbReference type="PANTHER" id="PTHR33307">
    <property type="entry name" value="ALPHA-RHAMNOSIDASE (EUROFUNG)"/>
    <property type="match status" value="1"/>
</dbReference>
<feature type="domain" description="Alpha-L-rhamnosidase concanavalin-like" evidence="4">
    <location>
        <begin position="304"/>
        <end position="410"/>
    </location>
</feature>
<dbReference type="Proteomes" id="UP001550628">
    <property type="component" value="Unassembled WGS sequence"/>
</dbReference>
<dbReference type="SUPFAM" id="SSF48208">
    <property type="entry name" value="Six-hairpin glycosidases"/>
    <property type="match status" value="1"/>
</dbReference>
<dbReference type="InterPro" id="IPR012341">
    <property type="entry name" value="6hp_glycosidase-like_sf"/>
</dbReference>
<evidence type="ECO:0000256" key="1">
    <source>
        <dbReference type="ARBA" id="ARBA00001445"/>
    </source>
</evidence>
<dbReference type="Gene3D" id="2.60.120.260">
    <property type="entry name" value="Galactose-binding domain-like"/>
    <property type="match status" value="2"/>
</dbReference>
<gene>
    <name evidence="8" type="ORF">ABZ510_16565</name>
</gene>
<dbReference type="PANTHER" id="PTHR33307:SF6">
    <property type="entry name" value="ALPHA-RHAMNOSIDASE (EUROFUNG)-RELATED"/>
    <property type="match status" value="1"/>
</dbReference>
<feature type="domain" description="Alpha-L-rhamnosidase C-terminal" evidence="7">
    <location>
        <begin position="777"/>
        <end position="837"/>
    </location>
</feature>
<dbReference type="Pfam" id="PF05592">
    <property type="entry name" value="Bac_rhamnosid"/>
    <property type="match status" value="1"/>
</dbReference>
<evidence type="ECO:0000256" key="3">
    <source>
        <dbReference type="ARBA" id="ARBA00022801"/>
    </source>
</evidence>
<dbReference type="InterPro" id="IPR013737">
    <property type="entry name" value="Bac_rhamnosid_N"/>
</dbReference>
<dbReference type="Gene3D" id="2.60.420.10">
    <property type="entry name" value="Maltose phosphorylase, domain 3"/>
    <property type="match status" value="1"/>
</dbReference>